<evidence type="ECO:0000313" key="9">
    <source>
        <dbReference type="EMBL" id="EAL23965.1"/>
    </source>
</evidence>
<evidence type="ECO:0000256" key="1">
    <source>
        <dbReference type="ARBA" id="ARBA00004123"/>
    </source>
</evidence>
<dbReference type="InterPro" id="IPR036388">
    <property type="entry name" value="WH-like_DNA-bd_sf"/>
</dbReference>
<reference evidence="9" key="1">
    <citation type="journal article" date="2003" name="Science">
        <title>Human chromosome 7: DNA sequence and biology.</title>
        <authorList>
            <person name="Scherer S.W."/>
            <person name="Cheung J."/>
            <person name="MacDonald J.R."/>
            <person name="Osborne L.R."/>
            <person name="Nakabayashi K."/>
            <person name="Herbrick J.A."/>
            <person name="Carson A.R."/>
            <person name="Parker-Katiraee L."/>
            <person name="Skaug J."/>
            <person name="Khaja R."/>
            <person name="Zhang J."/>
            <person name="Hudek A.K."/>
            <person name="Li M."/>
            <person name="Haddad M."/>
            <person name="Duggan G.E."/>
            <person name="Fernandez B.A."/>
            <person name="Kanematsu E."/>
            <person name="Gentles S."/>
            <person name="Christopoulos C.C."/>
            <person name="Choufani S."/>
            <person name="Kwasnicka D."/>
            <person name="Zheng X.H."/>
            <person name="Lai Z."/>
            <person name="Nusskern D."/>
            <person name="Zhang Q."/>
            <person name="Gu Z."/>
            <person name="Lu F."/>
            <person name="Zeesman S."/>
            <person name="Nowaczyk M.J."/>
            <person name="Teshima I."/>
            <person name="Chitayat D."/>
            <person name="Shuman C."/>
            <person name="Weksberg R."/>
            <person name="Zackai E.H."/>
            <person name="Grebe T.A."/>
            <person name="Cox S.R."/>
            <person name="Kirkpatrick S.J."/>
            <person name="Rahman N."/>
            <person name="Friedman J.M."/>
            <person name="Heng H.H."/>
            <person name="Pelicci P.G."/>
            <person name="Lo-Coco F."/>
            <person name="Belloni E."/>
            <person name="Shaffer L.G."/>
            <person name="Pober B."/>
            <person name="Morton C.C."/>
            <person name="Gusella J.F."/>
            <person name="Bruns G.A."/>
            <person name="Korf B.R."/>
            <person name="Quade B.J."/>
            <person name="Ligon A.H."/>
            <person name="Ferguson H."/>
            <person name="Higgins A.W."/>
            <person name="Leach N.T."/>
            <person name="Herrick S.R."/>
            <person name="Lemyre E."/>
            <person name="Farra C.G."/>
            <person name="Kim H.G."/>
            <person name="Summers A.M."/>
            <person name="Gripp K.W."/>
            <person name="Roberts W."/>
            <person name="Szatmari P."/>
            <person name="Winsor E.J."/>
            <person name="Grzeschik K.H."/>
            <person name="Teebi A."/>
            <person name="Minassian B.A."/>
            <person name="Kere J."/>
            <person name="Armengol L."/>
            <person name="Pujana M.A."/>
            <person name="Estivill X."/>
            <person name="Wilson M.D."/>
            <person name="Koop B.F."/>
            <person name="Tosi S."/>
            <person name="Moore G.E."/>
            <person name="Boright A.P."/>
            <person name="Zlotorynski E."/>
            <person name="Kerem B."/>
            <person name="Kroisel P.M."/>
            <person name="Petek E."/>
            <person name="Oscier D.G."/>
            <person name="Mould S.J."/>
            <person name="Dohner H."/>
            <person name="Dohner K."/>
            <person name="Rommens J.M."/>
            <person name="Vincent J.B."/>
            <person name="Venter J.C."/>
            <person name="Li P.W."/>
            <person name="Mural R.J."/>
            <person name="Adams M.D."/>
            <person name="Tsui L.C."/>
        </authorList>
    </citation>
    <scope>NUCLEOTIDE SEQUENCE [LARGE SCALE GENOMIC DNA]</scope>
</reference>
<dbReference type="InterPro" id="IPR036390">
    <property type="entry name" value="WH_DNA-bd_sf"/>
</dbReference>
<dbReference type="PROSITE" id="PS50039">
    <property type="entry name" value="FORK_HEAD_3"/>
    <property type="match status" value="1"/>
</dbReference>
<dbReference type="GO" id="GO:0003700">
    <property type="term" value="F:DNA-binding transcription factor activity"/>
    <property type="evidence" value="ECO:0007669"/>
    <property type="project" value="InterPro"/>
</dbReference>
<keyword evidence="4" id="KW-0804">Transcription</keyword>
<dbReference type="FunFam" id="1.25.10.10:FF:000626">
    <property type="entry name" value="Adaptor related protein complex 5 subunit zeta 1"/>
    <property type="match status" value="1"/>
</dbReference>
<dbReference type="InterPro" id="IPR055450">
    <property type="entry name" value="AP5Z1_ARM"/>
</dbReference>
<dbReference type="GO" id="GO:0000976">
    <property type="term" value="F:transcription cis-regulatory region binding"/>
    <property type="evidence" value="ECO:0007669"/>
    <property type="project" value="UniProtKB-ARBA"/>
</dbReference>
<dbReference type="Pfam" id="PF14764">
    <property type="entry name" value="SPG48"/>
    <property type="match status" value="1"/>
</dbReference>
<dbReference type="FunFam" id="1.10.10.10:FF:000030">
    <property type="entry name" value="Forkhead box protein K2"/>
    <property type="match status" value="1"/>
</dbReference>
<name>A4D1Z4_HUMAN</name>
<feature type="DNA-binding region" description="Fork-head" evidence="6">
    <location>
        <begin position="283"/>
        <end position="378"/>
    </location>
</feature>
<dbReference type="GO" id="GO:0005634">
    <property type="term" value="C:nucleus"/>
    <property type="evidence" value="ECO:0007669"/>
    <property type="project" value="UniProtKB-SubCell"/>
</dbReference>
<keyword evidence="2" id="KW-0805">Transcription regulation</keyword>
<keyword evidence="5 6" id="KW-0539">Nucleus</keyword>
<accession>A4D1Z4</accession>
<dbReference type="InterPro" id="IPR001766">
    <property type="entry name" value="Fork_head_dom"/>
</dbReference>
<dbReference type="SUPFAM" id="SSF46785">
    <property type="entry name" value="Winged helix' DNA-binding domain"/>
    <property type="match status" value="1"/>
</dbReference>
<gene>
    <name evidence="9" type="primary">KIAA0415</name>
    <name evidence="9" type="ORF">tcag7.1310</name>
</gene>
<dbReference type="CDD" id="cd20054">
    <property type="entry name" value="FH_FOXK1"/>
    <property type="match status" value="1"/>
</dbReference>
<feature type="region of interest" description="Disordered" evidence="7">
    <location>
        <begin position="391"/>
        <end position="414"/>
    </location>
</feature>
<dbReference type="InterPro" id="IPR018122">
    <property type="entry name" value="TF_fork_head_CS_1"/>
</dbReference>
<dbReference type="InterPro" id="IPR056856">
    <property type="entry name" value="TPR_AP5Z1_C"/>
</dbReference>
<dbReference type="Pfam" id="PF25154">
    <property type="entry name" value="TPR_AP5Z1_C"/>
    <property type="match status" value="1"/>
</dbReference>
<dbReference type="InterPro" id="IPR047394">
    <property type="entry name" value="FH_FOXK1"/>
</dbReference>
<proteinExistence type="predicted"/>
<dbReference type="EMBL" id="CH236953">
    <property type="protein sequence ID" value="EAL23965.1"/>
    <property type="molecule type" value="Genomic_DNA"/>
</dbReference>
<dbReference type="Pfam" id="PF00250">
    <property type="entry name" value="Forkhead"/>
    <property type="match status" value="1"/>
</dbReference>
<dbReference type="SMART" id="SM00339">
    <property type="entry name" value="FH"/>
    <property type="match status" value="1"/>
</dbReference>
<dbReference type="InterPro" id="IPR028222">
    <property type="entry name" value="AP5Z1"/>
</dbReference>
<comment type="subcellular location">
    <subcellularLocation>
        <location evidence="1 6">Nucleus</location>
    </subcellularLocation>
</comment>
<dbReference type="PROSITE" id="PS00657">
    <property type="entry name" value="FORK_HEAD_1"/>
    <property type="match status" value="1"/>
</dbReference>
<protein>
    <submittedName>
        <fullName evidence="9">KIAA0415 gene product</fullName>
    </submittedName>
</protein>
<reference evidence="9" key="2">
    <citation type="submission" date="2004-06" db="EMBL/GenBank/DDBJ databases">
        <authorList>
            <person name="Scherer S.W."/>
            <person name="Cheung J."/>
            <person name="MacDonald J.R."/>
            <person name="Osborne L.R."/>
            <person name="Nakabayashi K."/>
            <person name="Herbrick J.-A."/>
            <person name="Carson A.R."/>
            <person name="Parker-Katiraee L."/>
            <person name="Skaug J."/>
            <person name="Khaja R."/>
            <person name="Zhang J."/>
            <person name="Hudek A.K."/>
            <person name="Li M."/>
            <person name="Haddad M."/>
            <person name="Duggan G.E."/>
            <person name="Fernandez B.A."/>
            <person name="Kanematsu E."/>
            <person name="Gentles S."/>
            <person name="Christopoulos C.C."/>
            <person name="Choufani S."/>
            <person name="Kwasnicka D."/>
            <person name="Zheng X.H."/>
            <person name="Nusskern D."/>
            <person name="Zhang Q."/>
            <person name="Gu Z."/>
            <person name="Lu F."/>
            <person name="Zeesman S."/>
            <person name="Teshima I."/>
            <person name="Chitayat D."/>
            <person name="Shuman C."/>
            <person name="Weksberg R."/>
            <person name="Zackai E.H."/>
            <person name="Grebe T.A."/>
            <person name="Cox S.R."/>
            <person name="Kirkpatrick S.J."/>
            <person name="Rahman N."/>
            <person name="Friedman J.M."/>
            <person name="Heng H.H.Q."/>
            <person name="Pelicci P."/>
            <person name="Lococo F."/>
            <person name="Belloni E."/>
            <person name="Shaffer L.G."/>
            <person name="Morton C.C."/>
            <person name="Pober B."/>
            <person name="Gusella J."/>
            <person name="Bruns G."/>
            <person name="Korf B.R."/>
            <person name="Quade B.J."/>
            <person name="Ligon A.H."/>
            <person name="Ferguson H."/>
            <person name="Higgins A.W."/>
            <person name="Leach N.T."/>
            <person name="Herrick S.R."/>
            <person name="Lemyre E."/>
            <person name="Farra C.G."/>
            <person name="Kim H.-G."/>
            <person name="Summers A.M."/>
            <person name="Gripp K.W."/>
            <person name="Roberts W."/>
            <person name="Szatmari P."/>
            <person name="Winsor E.J.T."/>
            <person name="Grzeschik K.-H."/>
            <person name="Teebi A."/>
            <person name="Minassian B.A."/>
            <person name="Kere J."/>
            <person name="Armengol L."/>
            <person name="Pujana M.Angel."/>
            <person name="Estivill X."/>
            <person name="Wilson M.D."/>
            <person name="Koop B.F."/>
            <person name="Tosi S."/>
            <person name="Moore G.E."/>
            <person name="Boright A.P."/>
            <person name="Zlotorynski E."/>
            <person name="Kerem B."/>
            <person name="Kroisel P.M."/>
            <person name="Petek E."/>
            <person name="Oscier D.G."/>
            <person name="Mould S.J."/>
            <person name="Doehner H."/>
            <person name="Doehner K."/>
            <person name="Rommens J.M."/>
            <person name="Vincent J.B."/>
            <person name="Venter J.C."/>
            <person name="Li P.W."/>
            <person name="Mural R.J."/>
            <person name="Adams M.D."/>
            <person name="Tsui L.-C."/>
        </authorList>
    </citation>
    <scope>NUCLEOTIDE SEQUENCE</scope>
</reference>
<dbReference type="GO" id="GO:0044599">
    <property type="term" value="C:AP-5 adaptor complex"/>
    <property type="evidence" value="ECO:0007669"/>
    <property type="project" value="InterPro"/>
</dbReference>
<dbReference type="PANTHER" id="PTHR46488">
    <property type="entry name" value="AP-5 COMPLEX SUBUNIT ZETA-1"/>
    <property type="match status" value="1"/>
</dbReference>
<dbReference type="InterPro" id="IPR011989">
    <property type="entry name" value="ARM-like"/>
</dbReference>
<keyword evidence="3 6" id="KW-0238">DNA-binding</keyword>
<evidence type="ECO:0000256" key="7">
    <source>
        <dbReference type="SAM" id="MobiDB-lite"/>
    </source>
</evidence>
<dbReference type="InterPro" id="IPR056857">
    <property type="entry name" value="TPR_AP5Z1_N"/>
</dbReference>
<sequence>MTAIVSSTGGTGRCTFRFPSTAIKIQFTSLYHKEEAPASPLRPLYPQISPLKIHIPEPDLRSMGPQLELHTGFSWNTAIRGTAPLPCFADKLPVTYKLQGHFTALSGCEARAASASRLRQLQAWYRGPWYQEPGTRHSPVAEARLRRTVEWGLLRDGLLRGLEEPCEQTHVVPQPRAMAPPQPLSRICLCDHTGLSWARAFSHSAALWTPVQEPAARGGYLLRVHILVPNSCPASPRGAGSSSYRFVQNVTSDLQLAAEFAAKAASEQQADTSGGDSPKDESKPPFSYAQLIVQAISSAQDRQLTLSGIYAHITKHYPYYRTADKGWQNSIRHNLSLNRYFIKVPRSQEEPGKGSFWRIDPASEAKLVEQAFRKRRQRGVSCFRTPFGPLSSRSAPASPTHPGLMSPRSGGLQTPECLSREGSPIPHDPEFGSKLASVPEYRYSQSAPGSPVSAQPVIMAVPPRPSSLVAKPVAYMPASIVTSQQPAGHAIHVVQQAPTVTMVRVVTTSANSANGYILTSQGAAGGSHDAAGAAVLDLGSEARGLEEKPTIAFATIPAAGGVIQTVASQMAPGVPGHTVTILQPATPVTLGQHHLPVRAVTQNGKHAVPTNSLAGNAYALTSPLQLLATQASSSAPVVVTRVCEPPELSRFYGTNLSMGNKLFVEVRTCCPGHVRPLRSRDAVPEVDRGAELLGCSSWSFRGSCASGGGGVMFSAGAESLLHQAREIQDEELKKFCSRICKLLQAEDLGPDTLDSLQRLFLIISATKYSRRLEKTCVDLLQATLGLPACPEQLQVLCAAILREMSPSDSLSLAWDHTQNSRQLSLVASVLLAQGDRNEEVRAVGQGVLRALESRQPEGPSLRHLLPVMAKVVVLSPGTLQEDQATLLSKRLVDWLRYASLQQGLPHSGGFFSTPRARQPGPVTEVDGAVATDFFTVLSSGHRFTDDQWLNVQAFSMLRAWLLHSGPEGPGTLDTDDRSEQEGSTLSVISATSSAGRLLPPRERLREVAFEYCQRLIEQSNRRALRKGDSDLQKACLVEAVLVLDVLCRQDPSFLYRSLSCLKALHGRVRGDPASVRVLLPLAHFFLSHGEAAAVDSEAVYQHLFTRIPVEQFHSPMLAFEFIQFCRDNLHLFSGHLSTLRLSFPNLFKFLAWNSPPLTSEFVALLPALVDAGTALEMLHALLDLPCLTAVLDLQLRSAPAASERPLWDTSLRAPSCLEAFRDPQFQGLFQYLLRPKASGATERLAPLHQLLQPMAGCARVAQCAQAVPTLLQAFFSAVTQVADGSLINQLALLLLGRSDSLYPAPGYAAGVHSVLSSQFLALCTLKPSLVVELARDLLEFLGSVNGLCSRASLVTSVVWAIGEYLSVTYDRRCTVEQINKFFEALEALLFEVTQCRPSAALPRCPPQVVTVLMTTLTKLASRSQDLIPRASLLLSKMRTLAHSPATSSTHSEEGAEAIRTRATELLTLLKMPSVAQFVLTPSTEVCSPRYHRDANTALPLALRTVSRLVEREAGLMPG</sequence>
<dbReference type="Gene3D" id="1.10.10.10">
    <property type="entry name" value="Winged helix-like DNA-binding domain superfamily/Winged helix DNA-binding domain"/>
    <property type="match status" value="1"/>
</dbReference>
<dbReference type="Gene3D" id="1.25.10.10">
    <property type="entry name" value="Leucine-rich Repeat Variant"/>
    <property type="match status" value="1"/>
</dbReference>
<evidence type="ECO:0000259" key="8">
    <source>
        <dbReference type="PROSITE" id="PS50039"/>
    </source>
</evidence>
<evidence type="ECO:0000256" key="6">
    <source>
        <dbReference type="PROSITE-ProRule" id="PRU00089"/>
    </source>
</evidence>
<dbReference type="PRINTS" id="PR00053">
    <property type="entry name" value="FORKHEAD"/>
</dbReference>
<feature type="domain" description="Fork-head" evidence="8">
    <location>
        <begin position="283"/>
        <end position="378"/>
    </location>
</feature>
<dbReference type="ChiTaRS" id="AP5Z1">
    <property type="organism name" value="human"/>
</dbReference>
<evidence type="ECO:0000256" key="3">
    <source>
        <dbReference type="ARBA" id="ARBA00023125"/>
    </source>
</evidence>
<dbReference type="Pfam" id="PF25153">
    <property type="entry name" value="TPR_AP5Z1"/>
    <property type="match status" value="1"/>
</dbReference>
<dbReference type="PeptideAtlas" id="A4D1Z4"/>
<dbReference type="InterPro" id="IPR030456">
    <property type="entry name" value="TF_fork_head_CS_2"/>
</dbReference>
<dbReference type="PROSITE" id="PS00658">
    <property type="entry name" value="FORK_HEAD_2"/>
    <property type="match status" value="1"/>
</dbReference>
<evidence type="ECO:0000256" key="5">
    <source>
        <dbReference type="ARBA" id="ARBA00023242"/>
    </source>
</evidence>
<dbReference type="IntAct" id="A4D1Z4">
    <property type="interactions" value="1"/>
</dbReference>
<organism evidence="9">
    <name type="scientific">Homo sapiens</name>
    <name type="common">Human</name>
    <dbReference type="NCBI Taxonomy" id="9606"/>
    <lineage>
        <taxon>Eukaryota</taxon>
        <taxon>Metazoa</taxon>
        <taxon>Chordata</taxon>
        <taxon>Craniata</taxon>
        <taxon>Vertebrata</taxon>
        <taxon>Euteleostomi</taxon>
        <taxon>Mammalia</taxon>
        <taxon>Eutheria</taxon>
        <taxon>Euarchontoglires</taxon>
        <taxon>Primates</taxon>
        <taxon>Haplorrhini</taxon>
        <taxon>Catarrhini</taxon>
        <taxon>Hominidae</taxon>
        <taxon>Homo</taxon>
    </lineage>
</organism>
<evidence type="ECO:0000256" key="2">
    <source>
        <dbReference type="ARBA" id="ARBA00023015"/>
    </source>
</evidence>
<dbReference type="PANTHER" id="PTHR46488:SF1">
    <property type="entry name" value="AP-5 COMPLEX SUBUNIT ZETA-1"/>
    <property type="match status" value="1"/>
</dbReference>
<evidence type="ECO:0000256" key="4">
    <source>
        <dbReference type="ARBA" id="ARBA00023163"/>
    </source>
</evidence>